<protein>
    <submittedName>
        <fullName evidence="3">Cytochrome oxidase complex assembly protein 1-domain-containing protein</fullName>
    </submittedName>
</protein>
<dbReference type="InterPro" id="IPR014807">
    <property type="entry name" value="Coa1"/>
</dbReference>
<evidence type="ECO:0000313" key="2">
    <source>
        <dbReference type="EMBL" id="ALL40797.1"/>
    </source>
</evidence>
<evidence type="ECO:0000313" key="4">
    <source>
        <dbReference type="Proteomes" id="UP001153365"/>
    </source>
</evidence>
<keyword evidence="4" id="KW-1185">Reference proteome</keyword>
<dbReference type="EMBL" id="KT246706">
    <property type="protein sequence ID" value="ALL40797.1"/>
    <property type="molecule type" value="mRNA"/>
</dbReference>
<sequence length="262" mass="30103">MKKIYEGIKLLDRSSRILAGGTSNVLRRHYLVRSTNQCYSIVRTINTSTTAYPSGSFKNPTVIVPSYELIQGEKSNSNSKLNLPRAHRKLPDLPNRKPFYILTFVIVSTIWISFIKFSTNSEKSNSSIVKSILFELRNNSYIRDGLGDSIKPERDNFFGQLWVDGQINLMQGLVDVAFRVTGSKGSGKVYFTSLRRDRQADFEIVRWKFIRDDGEIYDLEKQSRSIFFQVDGDSIVLKPRVQTNSSNVLREDQQLYPEIRLV</sequence>
<accession>A0A0S1MIV0</accession>
<dbReference type="Pfam" id="PF08695">
    <property type="entry name" value="Coa1"/>
    <property type="match status" value="1"/>
</dbReference>
<keyword evidence="1" id="KW-1133">Transmembrane helix</keyword>
<gene>
    <name evidence="3" type="ORF">PPACK8108_LOCUS18549</name>
</gene>
<evidence type="ECO:0000313" key="3">
    <source>
        <dbReference type="EMBL" id="CAH7684387.1"/>
    </source>
</evidence>
<evidence type="ECO:0000256" key="1">
    <source>
        <dbReference type="SAM" id="Phobius"/>
    </source>
</evidence>
<name>A0A0S1MIV0_PHAPC</name>
<dbReference type="PANTHER" id="PTHR28523:SF1">
    <property type="entry name" value="CYTOCHROME C OXIDASE ASSEMBLY FACTOR 1"/>
    <property type="match status" value="1"/>
</dbReference>
<dbReference type="GO" id="GO:0005743">
    <property type="term" value="C:mitochondrial inner membrane"/>
    <property type="evidence" value="ECO:0007669"/>
    <property type="project" value="TreeGrafter"/>
</dbReference>
<dbReference type="InterPro" id="IPR042432">
    <property type="entry name" value="Coa1_fungi"/>
</dbReference>
<keyword evidence="1" id="KW-0812">Transmembrane</keyword>
<reference evidence="3" key="2">
    <citation type="submission" date="2022-06" db="EMBL/GenBank/DDBJ databases">
        <authorList>
            <consortium name="SYNGENTA / RWTH Aachen University"/>
        </authorList>
    </citation>
    <scope>NUCLEOTIDE SEQUENCE</scope>
</reference>
<dbReference type="Proteomes" id="UP001153365">
    <property type="component" value="Unassembled WGS sequence"/>
</dbReference>
<proteinExistence type="evidence at transcript level"/>
<dbReference type="AlphaFoldDB" id="A0A0S1MIV0"/>
<keyword evidence="1" id="KW-0472">Membrane</keyword>
<dbReference type="GO" id="GO:0033617">
    <property type="term" value="P:mitochondrial respiratory chain complex IV assembly"/>
    <property type="evidence" value="ECO:0007669"/>
    <property type="project" value="InterPro"/>
</dbReference>
<dbReference type="PANTHER" id="PTHR28523">
    <property type="entry name" value="CYTOCHROME C OXIDASE ASSEMBLY FACTOR 1"/>
    <property type="match status" value="1"/>
</dbReference>
<feature type="transmembrane region" description="Helical" evidence="1">
    <location>
        <begin position="98"/>
        <end position="117"/>
    </location>
</feature>
<dbReference type="EMBL" id="CALTRL010005366">
    <property type="protein sequence ID" value="CAH7684387.1"/>
    <property type="molecule type" value="Genomic_DNA"/>
</dbReference>
<organism evidence="2">
    <name type="scientific">Phakopsora pachyrhizi</name>
    <name type="common">Asian soybean rust disease fungus</name>
    <dbReference type="NCBI Taxonomy" id="170000"/>
    <lineage>
        <taxon>Eukaryota</taxon>
        <taxon>Fungi</taxon>
        <taxon>Dikarya</taxon>
        <taxon>Basidiomycota</taxon>
        <taxon>Pucciniomycotina</taxon>
        <taxon>Pucciniomycetes</taxon>
        <taxon>Pucciniales</taxon>
        <taxon>Phakopsoraceae</taxon>
        <taxon>Phakopsora</taxon>
    </lineage>
</organism>
<reference evidence="2" key="1">
    <citation type="submission" date="2015-07" db="EMBL/GenBank/DDBJ databases">
        <title>Elucidating the P. pachyrhizi secretome and potential effectors.</title>
        <authorList>
            <person name="de Carvalho M.C.C.G."/>
            <person name="Nascimento L.C."/>
            <person name="Darben L.M."/>
            <person name="Polizel-Podanosqui A.M."/>
            <person name="Lopes-Caitar V.S."/>
            <person name="Rocha C.S."/>
            <person name="Qi M."/>
            <person name="Carazolle M."/>
            <person name="Kuwahara M.K."/>
            <person name="Pereira G.A.G."/>
            <person name="Abdelnoor R.V."/>
            <person name="Whitham S.A."/>
            <person name="Marcelino-Guimaraes F.C."/>
        </authorList>
    </citation>
    <scope>NUCLEOTIDE SEQUENCE</scope>
</reference>